<evidence type="ECO:0000313" key="2">
    <source>
        <dbReference type="Proteomes" id="UP000826656"/>
    </source>
</evidence>
<proteinExistence type="predicted"/>
<accession>A0ABQ7U241</accession>
<evidence type="ECO:0008006" key="3">
    <source>
        <dbReference type="Google" id="ProtNLM"/>
    </source>
</evidence>
<evidence type="ECO:0000313" key="1">
    <source>
        <dbReference type="EMBL" id="KAH0740835.1"/>
    </source>
</evidence>
<gene>
    <name evidence="1" type="ORF">KY290_033878</name>
</gene>
<sequence>MPLSRSRSLSTFAKGFVLYLPCSQSFGCDHGGLRCWPPIHEGLSAIADCHSVDPHVRAVVSAFAKGNGDQPLCSWSKGCIRGHHVT</sequence>
<dbReference type="EMBL" id="JAIVGD010000026">
    <property type="protein sequence ID" value="KAH0740835.1"/>
    <property type="molecule type" value="Genomic_DNA"/>
</dbReference>
<dbReference type="Proteomes" id="UP000826656">
    <property type="component" value="Unassembled WGS sequence"/>
</dbReference>
<keyword evidence="2" id="KW-1185">Reference proteome</keyword>
<comment type="caution">
    <text evidence="1">The sequence shown here is derived from an EMBL/GenBank/DDBJ whole genome shotgun (WGS) entry which is preliminary data.</text>
</comment>
<reference evidence="1 2" key="1">
    <citation type="journal article" date="2021" name="bioRxiv">
        <title>Chromosome-scale and haplotype-resolved genome assembly of a tetraploid potato cultivar.</title>
        <authorList>
            <person name="Sun H."/>
            <person name="Jiao W.-B."/>
            <person name="Krause K."/>
            <person name="Campoy J.A."/>
            <person name="Goel M."/>
            <person name="Folz-Donahue K."/>
            <person name="Kukat C."/>
            <person name="Huettel B."/>
            <person name="Schneeberger K."/>
        </authorList>
    </citation>
    <scope>NUCLEOTIDE SEQUENCE [LARGE SCALE GENOMIC DNA]</scope>
    <source>
        <strain evidence="1">SolTubOtavaFocal</strain>
        <tissue evidence="1">Leaves</tissue>
    </source>
</reference>
<protein>
    <recommendedName>
        <fullName evidence="3">Secreted protein</fullName>
    </recommendedName>
</protein>
<name>A0ABQ7U241_SOLTU</name>
<organism evidence="1 2">
    <name type="scientific">Solanum tuberosum</name>
    <name type="common">Potato</name>
    <dbReference type="NCBI Taxonomy" id="4113"/>
    <lineage>
        <taxon>Eukaryota</taxon>
        <taxon>Viridiplantae</taxon>
        <taxon>Streptophyta</taxon>
        <taxon>Embryophyta</taxon>
        <taxon>Tracheophyta</taxon>
        <taxon>Spermatophyta</taxon>
        <taxon>Magnoliopsida</taxon>
        <taxon>eudicotyledons</taxon>
        <taxon>Gunneridae</taxon>
        <taxon>Pentapetalae</taxon>
        <taxon>asterids</taxon>
        <taxon>lamiids</taxon>
        <taxon>Solanales</taxon>
        <taxon>Solanaceae</taxon>
        <taxon>Solanoideae</taxon>
        <taxon>Solaneae</taxon>
        <taxon>Solanum</taxon>
    </lineage>
</organism>